<protein>
    <submittedName>
        <fullName evidence="1">Uncharacterized protein</fullName>
    </submittedName>
</protein>
<organism evidence="1 2">
    <name type="scientific">Portunus trituberculatus</name>
    <name type="common">Swimming crab</name>
    <name type="synonym">Neptunus trituberculatus</name>
    <dbReference type="NCBI Taxonomy" id="210409"/>
    <lineage>
        <taxon>Eukaryota</taxon>
        <taxon>Metazoa</taxon>
        <taxon>Ecdysozoa</taxon>
        <taxon>Arthropoda</taxon>
        <taxon>Crustacea</taxon>
        <taxon>Multicrustacea</taxon>
        <taxon>Malacostraca</taxon>
        <taxon>Eumalacostraca</taxon>
        <taxon>Eucarida</taxon>
        <taxon>Decapoda</taxon>
        <taxon>Pleocyemata</taxon>
        <taxon>Brachyura</taxon>
        <taxon>Eubrachyura</taxon>
        <taxon>Portunoidea</taxon>
        <taxon>Portunidae</taxon>
        <taxon>Portuninae</taxon>
        <taxon>Portunus</taxon>
    </lineage>
</organism>
<evidence type="ECO:0000313" key="2">
    <source>
        <dbReference type="Proteomes" id="UP000324222"/>
    </source>
</evidence>
<dbReference type="Proteomes" id="UP000324222">
    <property type="component" value="Unassembled WGS sequence"/>
</dbReference>
<comment type="caution">
    <text evidence="1">The sequence shown here is derived from an EMBL/GenBank/DDBJ whole genome shotgun (WGS) entry which is preliminary data.</text>
</comment>
<proteinExistence type="predicted"/>
<name>A0A5B7IM17_PORTR</name>
<gene>
    <name evidence="1" type="ORF">E2C01_081362</name>
</gene>
<reference evidence="1 2" key="1">
    <citation type="submission" date="2019-05" db="EMBL/GenBank/DDBJ databases">
        <title>Another draft genome of Portunus trituberculatus and its Hox gene families provides insights of decapod evolution.</title>
        <authorList>
            <person name="Jeong J.-H."/>
            <person name="Song I."/>
            <person name="Kim S."/>
            <person name="Choi T."/>
            <person name="Kim D."/>
            <person name="Ryu S."/>
            <person name="Kim W."/>
        </authorList>
    </citation>
    <scope>NUCLEOTIDE SEQUENCE [LARGE SCALE GENOMIC DNA]</scope>
    <source>
        <tissue evidence="1">Muscle</tissue>
    </source>
</reference>
<evidence type="ECO:0000313" key="1">
    <source>
        <dbReference type="EMBL" id="MPC86531.1"/>
    </source>
</evidence>
<dbReference type="EMBL" id="VSRR010071775">
    <property type="protein sequence ID" value="MPC86531.1"/>
    <property type="molecule type" value="Genomic_DNA"/>
</dbReference>
<accession>A0A5B7IM17</accession>
<sequence length="72" mass="7283">MPQVGSIMAADGKAARTCKAECGRRGDNTIARGHAASSTLTHGTRELIPPPLAALPSPLVTGIFGDAQGKGE</sequence>
<dbReference type="AlphaFoldDB" id="A0A5B7IM17"/>
<keyword evidence="2" id="KW-1185">Reference proteome</keyword>